<keyword evidence="4" id="KW-1185">Reference proteome</keyword>
<dbReference type="InterPro" id="IPR029058">
    <property type="entry name" value="AB_hydrolase_fold"/>
</dbReference>
<feature type="domain" description="AB hydrolase-1" evidence="2">
    <location>
        <begin position="74"/>
        <end position="307"/>
    </location>
</feature>
<accession>A0A7X0RKR7</accession>
<evidence type="ECO:0000313" key="3">
    <source>
        <dbReference type="EMBL" id="MBB6669297.1"/>
    </source>
</evidence>
<dbReference type="PANTHER" id="PTHR43798">
    <property type="entry name" value="MONOACYLGLYCEROL LIPASE"/>
    <property type="match status" value="1"/>
</dbReference>
<evidence type="ECO:0000313" key="4">
    <source>
        <dbReference type="Proteomes" id="UP000547209"/>
    </source>
</evidence>
<evidence type="ECO:0000259" key="2">
    <source>
        <dbReference type="Pfam" id="PF00561"/>
    </source>
</evidence>
<dbReference type="Pfam" id="PF00561">
    <property type="entry name" value="Abhydrolase_1"/>
    <property type="match status" value="1"/>
</dbReference>
<reference evidence="3 4" key="1">
    <citation type="submission" date="2020-08" db="EMBL/GenBank/DDBJ databases">
        <title>Cohnella phylogeny.</title>
        <authorList>
            <person name="Dunlap C."/>
        </authorList>
    </citation>
    <scope>NUCLEOTIDE SEQUENCE [LARGE SCALE GENOMIC DNA]</scope>
    <source>
        <strain evidence="3 4">DSM 28246</strain>
    </source>
</reference>
<evidence type="ECO:0000256" key="1">
    <source>
        <dbReference type="SAM" id="Phobius"/>
    </source>
</evidence>
<dbReference type="InterPro" id="IPR050266">
    <property type="entry name" value="AB_hydrolase_sf"/>
</dbReference>
<keyword evidence="1" id="KW-0812">Transmembrane</keyword>
<dbReference type="Gene3D" id="3.40.50.1820">
    <property type="entry name" value="alpha/beta hydrolase"/>
    <property type="match status" value="1"/>
</dbReference>
<feature type="transmembrane region" description="Helical" evidence="1">
    <location>
        <begin position="12"/>
        <end position="31"/>
    </location>
</feature>
<sequence>MRNKSKRRFIRNMMLYGGASILLLFIVGYFYQREGVRQDLLQYKPVGKHVEVYGHRMHIYSGGNGESTVVLSAGWGTPSPYVDFFPLYEKLAGQVRFAVIDNFGYGYSELTDRKRDIDLIVEEMHEGLKQAREKPPYIMVGHSLAALESIRFAQQYPDEVKGILLIDGGSPEYYAHQRPMTFVSEFQKFLIRFGVARALYQIPGFAESVSSERNALNLLPDDLKDLDRRASLLKGNNRNITDEMRQSQRNAFMVLSGPKPLNIPFTIMTAGSFGKADTAWLESQKALLSWSTEAKQVVIEDAEHYIHQYRPDLVAEEILKLAAE</sequence>
<proteinExistence type="predicted"/>
<dbReference type="PANTHER" id="PTHR43798:SF33">
    <property type="entry name" value="HYDROLASE, PUTATIVE (AFU_ORTHOLOGUE AFUA_2G14860)-RELATED"/>
    <property type="match status" value="1"/>
</dbReference>
<dbReference type="InterPro" id="IPR000073">
    <property type="entry name" value="AB_hydrolase_1"/>
</dbReference>
<dbReference type="SUPFAM" id="SSF53474">
    <property type="entry name" value="alpha/beta-Hydrolases"/>
    <property type="match status" value="1"/>
</dbReference>
<keyword evidence="1" id="KW-1133">Transmembrane helix</keyword>
<keyword evidence="3" id="KW-0378">Hydrolase</keyword>
<dbReference type="Proteomes" id="UP000547209">
    <property type="component" value="Unassembled WGS sequence"/>
</dbReference>
<protein>
    <submittedName>
        <fullName evidence="3">Alpha/beta hydrolase</fullName>
    </submittedName>
</protein>
<dbReference type="GO" id="GO:0016020">
    <property type="term" value="C:membrane"/>
    <property type="evidence" value="ECO:0007669"/>
    <property type="project" value="TreeGrafter"/>
</dbReference>
<dbReference type="GO" id="GO:0016787">
    <property type="term" value="F:hydrolase activity"/>
    <property type="evidence" value="ECO:0007669"/>
    <property type="project" value="UniProtKB-KW"/>
</dbReference>
<organism evidence="3 4">
    <name type="scientific">Cohnella nanjingensis</name>
    <dbReference type="NCBI Taxonomy" id="1387779"/>
    <lineage>
        <taxon>Bacteria</taxon>
        <taxon>Bacillati</taxon>
        <taxon>Bacillota</taxon>
        <taxon>Bacilli</taxon>
        <taxon>Bacillales</taxon>
        <taxon>Paenibacillaceae</taxon>
        <taxon>Cohnella</taxon>
    </lineage>
</organism>
<gene>
    <name evidence="3" type="ORF">H7C19_01195</name>
</gene>
<keyword evidence="1" id="KW-0472">Membrane</keyword>
<dbReference type="EMBL" id="JACJVP010000001">
    <property type="protein sequence ID" value="MBB6669297.1"/>
    <property type="molecule type" value="Genomic_DNA"/>
</dbReference>
<name>A0A7X0RKR7_9BACL</name>
<dbReference type="AlphaFoldDB" id="A0A7X0RKR7"/>
<dbReference type="RefSeq" id="WP_185140719.1">
    <property type="nucleotide sequence ID" value="NZ_JACJVP010000001.1"/>
</dbReference>
<comment type="caution">
    <text evidence="3">The sequence shown here is derived from an EMBL/GenBank/DDBJ whole genome shotgun (WGS) entry which is preliminary data.</text>
</comment>